<feature type="region of interest" description="Disordered" evidence="1">
    <location>
        <begin position="41"/>
        <end position="66"/>
    </location>
</feature>
<feature type="domain" description="Calponin-homology (CH)" evidence="2">
    <location>
        <begin position="461"/>
        <end position="574"/>
    </location>
</feature>
<feature type="region of interest" description="Disordered" evidence="1">
    <location>
        <begin position="413"/>
        <end position="442"/>
    </location>
</feature>
<protein>
    <recommendedName>
        <fullName evidence="2">Calponin-homology (CH) domain-containing protein</fullName>
    </recommendedName>
</protein>
<dbReference type="GO" id="GO:0007015">
    <property type="term" value="P:actin filament organization"/>
    <property type="evidence" value="ECO:0007669"/>
    <property type="project" value="TreeGrafter"/>
</dbReference>
<dbReference type="Gene3D" id="1.10.418.10">
    <property type="entry name" value="Calponin-like domain"/>
    <property type="match status" value="1"/>
</dbReference>
<dbReference type="AlphaFoldDB" id="A0A151ZDL0"/>
<dbReference type="InterPro" id="IPR001715">
    <property type="entry name" value="CH_dom"/>
</dbReference>
<evidence type="ECO:0000259" key="2">
    <source>
        <dbReference type="PROSITE" id="PS50021"/>
    </source>
</evidence>
<dbReference type="GO" id="GO:0015629">
    <property type="term" value="C:actin cytoskeleton"/>
    <property type="evidence" value="ECO:0007669"/>
    <property type="project" value="TreeGrafter"/>
</dbReference>
<dbReference type="EMBL" id="LODT01000031">
    <property type="protein sequence ID" value="KYQ92048.1"/>
    <property type="molecule type" value="Genomic_DNA"/>
</dbReference>
<evidence type="ECO:0000256" key="1">
    <source>
        <dbReference type="SAM" id="MobiDB-lite"/>
    </source>
</evidence>
<proteinExistence type="predicted"/>
<feature type="compositionally biased region" description="Polar residues" evidence="1">
    <location>
        <begin position="41"/>
        <end position="59"/>
    </location>
</feature>
<dbReference type="PANTHER" id="PTHR47385:SF14">
    <property type="entry name" value="TRANSGELIN"/>
    <property type="match status" value="1"/>
</dbReference>
<dbReference type="PRINTS" id="PR00888">
    <property type="entry name" value="SM22CALPONIN"/>
</dbReference>
<dbReference type="OMA" id="HAFTEWR"/>
<dbReference type="CDD" id="cd00014">
    <property type="entry name" value="CH_SF"/>
    <property type="match status" value="1"/>
</dbReference>
<organism evidence="3 4">
    <name type="scientific">Tieghemostelium lacteum</name>
    <name type="common">Slime mold</name>
    <name type="synonym">Dictyostelium lacteum</name>
    <dbReference type="NCBI Taxonomy" id="361077"/>
    <lineage>
        <taxon>Eukaryota</taxon>
        <taxon>Amoebozoa</taxon>
        <taxon>Evosea</taxon>
        <taxon>Eumycetozoa</taxon>
        <taxon>Dictyostelia</taxon>
        <taxon>Dictyosteliales</taxon>
        <taxon>Raperosteliaceae</taxon>
        <taxon>Tieghemostelium</taxon>
    </lineage>
</organism>
<dbReference type="PANTHER" id="PTHR47385">
    <property type="entry name" value="CALPONIN"/>
    <property type="match status" value="1"/>
</dbReference>
<evidence type="ECO:0000313" key="4">
    <source>
        <dbReference type="Proteomes" id="UP000076078"/>
    </source>
</evidence>
<dbReference type="STRING" id="361077.A0A151ZDL0"/>
<evidence type="ECO:0000313" key="3">
    <source>
        <dbReference type="EMBL" id="KYQ92048.1"/>
    </source>
</evidence>
<dbReference type="GO" id="GO:0051015">
    <property type="term" value="F:actin filament binding"/>
    <property type="evidence" value="ECO:0007669"/>
    <property type="project" value="TreeGrafter"/>
</dbReference>
<feature type="compositionally biased region" description="Low complexity" evidence="1">
    <location>
        <begin position="338"/>
        <end position="354"/>
    </location>
</feature>
<keyword evidence="4" id="KW-1185">Reference proteome</keyword>
<feature type="region of interest" description="Disordered" evidence="1">
    <location>
        <begin position="260"/>
        <end position="354"/>
    </location>
</feature>
<accession>A0A151ZDL0</accession>
<dbReference type="InterPro" id="IPR050606">
    <property type="entry name" value="Calponin-like"/>
</dbReference>
<feature type="region of interest" description="Disordered" evidence="1">
    <location>
        <begin position="368"/>
        <end position="400"/>
    </location>
</feature>
<feature type="compositionally biased region" description="Low complexity" evidence="1">
    <location>
        <begin position="415"/>
        <end position="438"/>
    </location>
</feature>
<dbReference type="SUPFAM" id="SSF47576">
    <property type="entry name" value="Calponin-homology domain, CH-domain"/>
    <property type="match status" value="1"/>
</dbReference>
<dbReference type="Proteomes" id="UP000076078">
    <property type="component" value="Unassembled WGS sequence"/>
</dbReference>
<dbReference type="InParanoid" id="A0A151ZDL0"/>
<name>A0A151ZDL0_TIELA</name>
<reference evidence="3 4" key="1">
    <citation type="submission" date="2015-12" db="EMBL/GenBank/DDBJ databases">
        <title>Dictyostelia acquired genes for synthesis and detection of signals that induce cell-type specialization by lateral gene transfer from prokaryotes.</title>
        <authorList>
            <person name="Gloeckner G."/>
            <person name="Schaap P."/>
        </authorList>
    </citation>
    <scope>NUCLEOTIDE SEQUENCE [LARGE SCALE GENOMIC DNA]</scope>
    <source>
        <strain evidence="3 4">TK</strain>
    </source>
</reference>
<comment type="caution">
    <text evidence="3">The sequence shown here is derived from an EMBL/GenBank/DDBJ whole genome shotgun (WGS) entry which is preliminary data.</text>
</comment>
<dbReference type="InterPro" id="IPR036872">
    <property type="entry name" value="CH_dom_sf"/>
</dbReference>
<feature type="compositionally biased region" description="Low complexity" evidence="1">
    <location>
        <begin position="368"/>
        <end position="382"/>
    </location>
</feature>
<dbReference type="OrthoDB" id="21360at2759"/>
<dbReference type="SMART" id="SM00033">
    <property type="entry name" value="CH"/>
    <property type="match status" value="1"/>
</dbReference>
<sequence length="582" mass="65055">MNNYNILDNDLKLENSDQFLDELMESLKSDIGQLEKEITHYQSIPSESTTPSHLESISESTKEDEVETTNLKEIIKQFESELSLDLHKIDDNQQYHQLQPTTDTIIEKISQLSHKFNSEQKELHNQIQSQSNKCFKCTLQQQQQQMQSPIKQIGSSTTVMVNNSNLIEYSEWRSLIDNEVSELYSLVKELKLKIPTPYGGVDRPASPIIRSKTNHKELLLHNSTFTNILPLKNDGGTVNNSNSSGSGNTTTIIIQNEVATNVSDQMDSNESIQSRSAPTSPRKARDSSQASKMEPDPQPPQRSNSAEREKIRSPRSSSQLLHQAYDNSSSDNSDSESQKSPPSSNTSKLGTSNSFSSVSSIIETLKLPTSTSSPSLPLVTKSRSNSGGGQSATMGSPYKSPLANRTIKKLQNQHSTLPMSPNSSTSSLLSPGNTSPNSQNIIFSSPNKNTYYYKLTEIDQEKSEDDIKVWIQKQLANELCDLPPHLPNSSPLSHHLRSGVILCQLINSLRPNIIKKINLTPTPFHQLENIVNFLQACETVGVDKRFLFHSLDLYEIRNMKSVVSTIYNLARVTNKLDDLRNH</sequence>
<dbReference type="PROSITE" id="PS50021">
    <property type="entry name" value="CH"/>
    <property type="match status" value="1"/>
</dbReference>
<dbReference type="InterPro" id="IPR003096">
    <property type="entry name" value="SM22_calponin"/>
</dbReference>
<dbReference type="Pfam" id="PF00307">
    <property type="entry name" value="CH"/>
    <property type="match status" value="1"/>
</dbReference>
<gene>
    <name evidence="3" type="ORF">DLAC_06883</name>
</gene>
<feature type="compositionally biased region" description="Polar residues" evidence="1">
    <location>
        <begin position="260"/>
        <end position="279"/>
    </location>
</feature>